<dbReference type="EMBL" id="JAQQXT010000027">
    <property type="protein sequence ID" value="MDC8774543.1"/>
    <property type="molecule type" value="Genomic_DNA"/>
</dbReference>
<name>A0ABT5KKW6_9BURK</name>
<dbReference type="RefSeq" id="WP_273602531.1">
    <property type="nucleotide sequence ID" value="NZ_JAQQXT010000027.1"/>
</dbReference>
<keyword evidence="2" id="KW-1185">Reference proteome</keyword>
<dbReference type="Proteomes" id="UP001221189">
    <property type="component" value="Unassembled WGS sequence"/>
</dbReference>
<evidence type="ECO:0000313" key="2">
    <source>
        <dbReference type="Proteomes" id="UP001221189"/>
    </source>
</evidence>
<reference evidence="1 2" key="1">
    <citation type="submission" date="2022-10" db="EMBL/GenBank/DDBJ databases">
        <title>Paucibacter sp. hw1 Genome sequencing.</title>
        <authorList>
            <person name="Park S."/>
        </authorList>
    </citation>
    <scope>NUCLEOTIDE SEQUENCE [LARGE SCALE GENOMIC DNA]</scope>
    <source>
        <strain evidence="2">hw1</strain>
    </source>
</reference>
<protein>
    <submittedName>
        <fullName evidence="1">Uncharacterized protein</fullName>
    </submittedName>
</protein>
<accession>A0ABT5KKW6</accession>
<proteinExistence type="predicted"/>
<sequence length="394" mass="42984">MSIPPSTSTASACSAANDVAGEPSPVQWTEIVQQLGAEIAGPLSSALERIHDLVSTGQIDRQSLRALRESVSQAREAGMLGQQLARLASGRLKLSRERMHLTQILRGVLAQRSRETQARGIQVRQILKPVEIMADGSLLFALLNALMDWALASTHSSIDLRLDLTPWPAKARLVCRFAHRSLDLIDDPRFKELPLALNSLAWRLVEQTALTMGVLPLREDEAGITVLTLEFPQIIGDEPGLISASSEREAGRELAQSSERVAEFQPSNNSKPLAGSHVLIISAQRELRGQIQAAMQHMGLIIDLAGSMAEAAQFCQEGLPHGIVFESALRGDDFEQLFADVMREVPDFCFVEVLDEPHLTQLSTATADGLARISRLHLNDALSSVLMFELSKGL</sequence>
<evidence type="ECO:0000313" key="1">
    <source>
        <dbReference type="EMBL" id="MDC8774543.1"/>
    </source>
</evidence>
<comment type="caution">
    <text evidence="1">The sequence shown here is derived from an EMBL/GenBank/DDBJ whole genome shotgun (WGS) entry which is preliminary data.</text>
</comment>
<gene>
    <name evidence="1" type="ORF">PRZ03_23515</name>
</gene>
<organism evidence="1 2">
    <name type="scientific">Roseateles albus</name>
    <dbReference type="NCBI Taxonomy" id="2987525"/>
    <lineage>
        <taxon>Bacteria</taxon>
        <taxon>Pseudomonadati</taxon>
        <taxon>Pseudomonadota</taxon>
        <taxon>Betaproteobacteria</taxon>
        <taxon>Burkholderiales</taxon>
        <taxon>Sphaerotilaceae</taxon>
        <taxon>Roseateles</taxon>
    </lineage>
</organism>